<feature type="transmembrane region" description="Helical" evidence="12">
    <location>
        <begin position="452"/>
        <end position="473"/>
    </location>
</feature>
<dbReference type="Proteomes" id="UP000759131">
    <property type="component" value="Unassembled WGS sequence"/>
</dbReference>
<keyword evidence="14" id="KW-1185">Reference proteome</keyword>
<comment type="subcellular location">
    <subcellularLocation>
        <location evidence="1">Membrane</location>
        <topology evidence="1">Multi-pass membrane protein</topology>
    </subcellularLocation>
</comment>
<dbReference type="CDD" id="cd03505">
    <property type="entry name" value="Delta9-FADS-like"/>
    <property type="match status" value="1"/>
</dbReference>
<dbReference type="InterPro" id="IPR015876">
    <property type="entry name" value="Acyl-CoA_DS"/>
</dbReference>
<comment type="domain">
    <text evidence="11">The histidine box domains are involved in binding the catalytic metal ions.</text>
</comment>
<evidence type="ECO:0000256" key="6">
    <source>
        <dbReference type="ARBA" id="ARBA00022989"/>
    </source>
</evidence>
<dbReference type="PANTHER" id="PTHR11351:SF31">
    <property type="entry name" value="DESATURASE 1, ISOFORM A-RELATED"/>
    <property type="match status" value="1"/>
</dbReference>
<dbReference type="AlphaFoldDB" id="A0A7R9Q627"/>
<evidence type="ECO:0000313" key="14">
    <source>
        <dbReference type="Proteomes" id="UP000759131"/>
    </source>
</evidence>
<evidence type="ECO:0000256" key="1">
    <source>
        <dbReference type="ARBA" id="ARBA00004141"/>
    </source>
</evidence>
<feature type="transmembrane region" description="Helical" evidence="12">
    <location>
        <begin position="161"/>
        <end position="182"/>
    </location>
</feature>
<comment type="similarity">
    <text evidence="2 11">Belongs to the fatty acid desaturase type 1 family.</text>
</comment>
<evidence type="ECO:0000256" key="4">
    <source>
        <dbReference type="ARBA" id="ARBA00022692"/>
    </source>
</evidence>
<keyword evidence="4 11" id="KW-0812">Transmembrane</keyword>
<proteinExistence type="inferred from homology"/>
<feature type="non-terminal residue" evidence="13">
    <location>
        <position position="485"/>
    </location>
</feature>
<feature type="transmembrane region" description="Helical" evidence="12">
    <location>
        <begin position="12"/>
        <end position="33"/>
    </location>
</feature>
<gene>
    <name evidence="13" type="ORF">OSB1V03_LOCUS14073</name>
</gene>
<organism evidence="13">
    <name type="scientific">Medioppia subpectinata</name>
    <dbReference type="NCBI Taxonomy" id="1979941"/>
    <lineage>
        <taxon>Eukaryota</taxon>
        <taxon>Metazoa</taxon>
        <taxon>Ecdysozoa</taxon>
        <taxon>Arthropoda</taxon>
        <taxon>Chelicerata</taxon>
        <taxon>Arachnida</taxon>
        <taxon>Acari</taxon>
        <taxon>Acariformes</taxon>
        <taxon>Sarcoptiformes</taxon>
        <taxon>Oribatida</taxon>
        <taxon>Brachypylina</taxon>
        <taxon>Oppioidea</taxon>
        <taxon>Oppiidae</taxon>
        <taxon>Medioppia</taxon>
    </lineage>
</organism>
<feature type="transmembrane region" description="Helical" evidence="12">
    <location>
        <begin position="329"/>
        <end position="350"/>
    </location>
</feature>
<reference evidence="13" key="1">
    <citation type="submission" date="2020-11" db="EMBL/GenBank/DDBJ databases">
        <authorList>
            <person name="Tran Van P."/>
        </authorList>
    </citation>
    <scope>NUCLEOTIDE SEQUENCE</scope>
</reference>
<keyword evidence="8" id="KW-0443">Lipid metabolism</keyword>
<dbReference type="EMBL" id="CAJPIZ010013177">
    <property type="protein sequence ID" value="CAG2114107.1"/>
    <property type="molecule type" value="Genomic_DNA"/>
</dbReference>
<evidence type="ECO:0000256" key="3">
    <source>
        <dbReference type="ARBA" id="ARBA00022516"/>
    </source>
</evidence>
<keyword evidence="5" id="KW-0276">Fatty acid metabolism</keyword>
<dbReference type="EMBL" id="OC867752">
    <property type="protein sequence ID" value="CAD7633677.1"/>
    <property type="molecule type" value="Genomic_DNA"/>
</dbReference>
<dbReference type="OrthoDB" id="9988030at2759"/>
<keyword evidence="7 11" id="KW-0560">Oxidoreductase</keyword>
<feature type="transmembrane region" description="Helical" evidence="12">
    <location>
        <begin position="53"/>
        <end position="78"/>
    </location>
</feature>
<dbReference type="GO" id="GO:0005789">
    <property type="term" value="C:endoplasmic reticulum membrane"/>
    <property type="evidence" value="ECO:0007669"/>
    <property type="project" value="TreeGrafter"/>
</dbReference>
<dbReference type="GO" id="GO:0006636">
    <property type="term" value="P:unsaturated fatty acid biosynthetic process"/>
    <property type="evidence" value="ECO:0007669"/>
    <property type="project" value="TreeGrafter"/>
</dbReference>
<dbReference type="PANTHER" id="PTHR11351">
    <property type="entry name" value="ACYL-COA DESATURASE"/>
    <property type="match status" value="1"/>
</dbReference>
<evidence type="ECO:0000256" key="10">
    <source>
        <dbReference type="ARBA" id="ARBA00023160"/>
    </source>
</evidence>
<evidence type="ECO:0000256" key="8">
    <source>
        <dbReference type="ARBA" id="ARBA00023098"/>
    </source>
</evidence>
<protein>
    <submittedName>
        <fullName evidence="13">Uncharacterized protein</fullName>
    </submittedName>
</protein>
<evidence type="ECO:0000256" key="12">
    <source>
        <dbReference type="SAM" id="Phobius"/>
    </source>
</evidence>
<accession>A0A7R9Q627</accession>
<keyword evidence="9 12" id="KW-0472">Membrane</keyword>
<keyword evidence="3 11" id="KW-0444">Lipid biosynthesis</keyword>
<evidence type="ECO:0000256" key="2">
    <source>
        <dbReference type="ARBA" id="ARBA00009295"/>
    </source>
</evidence>
<evidence type="ECO:0000256" key="7">
    <source>
        <dbReference type="ARBA" id="ARBA00023002"/>
    </source>
</evidence>
<sequence length="485" mass="55893">VTTKVIAKVRLTISIILLILFVISLVCGIWAFAVTKNTKTKHRLHWDAKDDGHVPHVISAMAQWLFLILLSPFFATYFNEMKAMTIHNGVLRITFTTTVKTTTTQLKTTGKTQKNKTNQTKMTANEAKVSEDIIANNMRAANQDMIGDAKPFKRDLVWRNIILMSILHISSIYGIILAINVVSWPTYIFAYVLAICSSFGITCGAHRLWCHRSYKARLPLQILLMVFNTLALENDIYEWSRDHRLHHKHSDTDADPHNSRRGFFFSHVGWLLSRKHPEVKAKGKTINMDDLANDPVIRFQRAFYIPLVLLIWGLIPTYVPHYLWGETLWNGWFVCVLTRYTYVLNITWCVNSVAHLWGMKPYDKNIVPVEANMKNFIFGGGFHNYHHTDYSASEFGWQRVFNPATAFIDFFAYIGWAYDLKKASKEIIESRRQKTGESVSESKSQAMECLNGVLVILAPIWLKFALMQSWWYLPLVIYGVRFISS</sequence>
<evidence type="ECO:0000313" key="13">
    <source>
        <dbReference type="EMBL" id="CAD7633677.1"/>
    </source>
</evidence>
<keyword evidence="10 11" id="KW-0275">Fatty acid biosynthesis</keyword>
<feature type="transmembrane region" description="Helical" evidence="12">
    <location>
        <begin position="188"/>
        <end position="209"/>
    </location>
</feature>
<keyword evidence="6 12" id="KW-1133">Transmembrane helix</keyword>
<name>A0A7R9Q627_9ACAR</name>
<evidence type="ECO:0000256" key="5">
    <source>
        <dbReference type="ARBA" id="ARBA00022832"/>
    </source>
</evidence>
<evidence type="ECO:0000256" key="9">
    <source>
        <dbReference type="ARBA" id="ARBA00023136"/>
    </source>
</evidence>
<feature type="transmembrane region" description="Helical" evidence="12">
    <location>
        <begin position="303"/>
        <end position="323"/>
    </location>
</feature>
<dbReference type="PRINTS" id="PR00075">
    <property type="entry name" value="FACDDSATRASE"/>
</dbReference>
<comment type="cofactor">
    <cofactor evidence="11">
        <name>Fe(2+)</name>
        <dbReference type="ChEBI" id="CHEBI:29033"/>
    </cofactor>
</comment>
<dbReference type="GO" id="GO:0004768">
    <property type="term" value="F:stearoyl-CoA 9-desaturase activity"/>
    <property type="evidence" value="ECO:0007669"/>
    <property type="project" value="TreeGrafter"/>
</dbReference>
<evidence type="ECO:0000256" key="11">
    <source>
        <dbReference type="RuleBase" id="RU000581"/>
    </source>
</evidence>
<dbReference type="GO" id="GO:0005506">
    <property type="term" value="F:iron ion binding"/>
    <property type="evidence" value="ECO:0007669"/>
    <property type="project" value="TreeGrafter"/>
</dbReference>